<gene>
    <name evidence="1" type="ORF">I4F81_004461</name>
</gene>
<dbReference type="Proteomes" id="UP000798662">
    <property type="component" value="Chromosome 1"/>
</dbReference>
<comment type="caution">
    <text evidence="1">The sequence shown here is derived from an EMBL/GenBank/DDBJ whole genome shotgun (WGS) entry which is preliminary data.</text>
</comment>
<sequence length="315" mass="34715">MVPLGSPAAMARGSARSAMGFAAAPLVNSDPKPVQDYFKYLQNELPPATKDMPSTIIGNGRIGNLLAKYGEGRDTIIGRGDSIPTEGDGPIYVCTRAEDLEAIIAACPESRRDDLVFLQNGMLEPILRKYSLVENTRANLYLAVPKMGATPIDGITASHPDGLTSANGKWAGALQGRLAEANLSCRILHERDFQRSTLEKLIWISAYNLVGAIYGGVSMGEVASRYSTDVDAMVTELGTMVRFTLTVGMLPRLEERQREYALTVKDFPTSLKEFEFRNGYFYKYSMLAREKGFPDPTPMHTDFLEEGKKLGRIDW</sequence>
<accession>A0ACC3BWH5</accession>
<dbReference type="EMBL" id="CM020618">
    <property type="protein sequence ID" value="KAK1861882.1"/>
    <property type="molecule type" value="Genomic_DNA"/>
</dbReference>
<reference evidence="1" key="1">
    <citation type="submission" date="2019-11" db="EMBL/GenBank/DDBJ databases">
        <title>Nori genome reveals adaptations in red seaweeds to the harsh intertidal environment.</title>
        <authorList>
            <person name="Wang D."/>
            <person name="Mao Y."/>
        </authorList>
    </citation>
    <scope>NUCLEOTIDE SEQUENCE</scope>
    <source>
        <tissue evidence="1">Gametophyte</tissue>
    </source>
</reference>
<organism evidence="1 2">
    <name type="scientific">Pyropia yezoensis</name>
    <name type="common">Susabi-nori</name>
    <name type="synonym">Porphyra yezoensis</name>
    <dbReference type="NCBI Taxonomy" id="2788"/>
    <lineage>
        <taxon>Eukaryota</taxon>
        <taxon>Rhodophyta</taxon>
        <taxon>Bangiophyceae</taxon>
        <taxon>Bangiales</taxon>
        <taxon>Bangiaceae</taxon>
        <taxon>Pyropia</taxon>
    </lineage>
</organism>
<evidence type="ECO:0000313" key="1">
    <source>
        <dbReference type="EMBL" id="KAK1861882.1"/>
    </source>
</evidence>
<evidence type="ECO:0000313" key="2">
    <source>
        <dbReference type="Proteomes" id="UP000798662"/>
    </source>
</evidence>
<protein>
    <submittedName>
        <fullName evidence="1">Uncharacterized protein</fullName>
    </submittedName>
</protein>
<proteinExistence type="predicted"/>
<name>A0ACC3BWH5_PYRYE</name>
<keyword evidence="2" id="KW-1185">Reference proteome</keyword>